<keyword evidence="6" id="KW-1185">Reference proteome</keyword>
<evidence type="ECO:0000259" key="4">
    <source>
        <dbReference type="Pfam" id="PF25990"/>
    </source>
</evidence>
<dbReference type="RefSeq" id="WP_209656095.1">
    <property type="nucleotide sequence ID" value="NZ_JAGJCB010000018.1"/>
</dbReference>
<comment type="caution">
    <text evidence="5">The sequence shown here is derived from an EMBL/GenBank/DDBJ whole genome shotgun (WGS) entry which is preliminary data.</text>
</comment>
<dbReference type="Gene3D" id="2.40.420.20">
    <property type="match status" value="1"/>
</dbReference>
<evidence type="ECO:0000256" key="3">
    <source>
        <dbReference type="SAM" id="Coils"/>
    </source>
</evidence>
<dbReference type="InterPro" id="IPR050465">
    <property type="entry name" value="UPF0194_transport"/>
</dbReference>
<evidence type="ECO:0000256" key="2">
    <source>
        <dbReference type="ARBA" id="ARBA00023054"/>
    </source>
</evidence>
<dbReference type="EMBL" id="JAGJCB010000018">
    <property type="protein sequence ID" value="MBP0905217.1"/>
    <property type="molecule type" value="Genomic_DNA"/>
</dbReference>
<dbReference type="Proteomes" id="UP000670776">
    <property type="component" value="Unassembled WGS sequence"/>
</dbReference>
<feature type="domain" description="YknX-like beta-barrel" evidence="4">
    <location>
        <begin position="267"/>
        <end position="334"/>
    </location>
</feature>
<feature type="coiled-coil region" evidence="3">
    <location>
        <begin position="97"/>
        <end position="192"/>
    </location>
</feature>
<keyword evidence="2 3" id="KW-0175">Coiled coil</keyword>
<proteinExistence type="predicted"/>
<dbReference type="InterPro" id="IPR058636">
    <property type="entry name" value="Beta-barrel_YknX"/>
</dbReference>
<sequence>MNKKKLALIIGGFVVLFLTYSFFSSSGEEDVLLTTKVVKGTYLNEVVISGEAQSTSSKEINGPNNARRFNIYQMKIQDLVPEGTVVKKGDYIGKIDASEVNGKINEAHLNLEKAESRYTQQQLDTILTLKQERNAIKDLQFNIEENQLELKRSIYEPPATIRQLEIKIEKFERDLKEKKEDYSIKKRQANAKMIEVGTEVSKIKKQIEELTDLQKEFTVYSEDDGMVTYVKDWSGNKKKVGTTISPWEPALASLPDLTKMESKTYSNEVDIRKIKKGLKVKVGFDAFPEIEINGEVTDVANVGENKKGSDIKLFQVLIKLNETNKNIRPGMTTSNRILTHKKDNVLMVPLEAIFSKDSISYTYVKSGYSIEKKQVELGLANNEVVIIKKGLKENEVVYLNAPADMEEKSITLLK</sequence>
<accession>A0ABS4BYV8</accession>
<dbReference type="Pfam" id="PF25990">
    <property type="entry name" value="Beta-barrel_YknX"/>
    <property type="match status" value="1"/>
</dbReference>
<organism evidence="5 6">
    <name type="scientific">Mariniflexile gromovii</name>
    <dbReference type="NCBI Taxonomy" id="362523"/>
    <lineage>
        <taxon>Bacteria</taxon>
        <taxon>Pseudomonadati</taxon>
        <taxon>Bacteroidota</taxon>
        <taxon>Flavobacteriia</taxon>
        <taxon>Flavobacteriales</taxon>
        <taxon>Flavobacteriaceae</taxon>
        <taxon>Mariniflexile</taxon>
    </lineage>
</organism>
<dbReference type="Gene3D" id="2.40.30.170">
    <property type="match status" value="1"/>
</dbReference>
<reference evidence="5 6" key="1">
    <citation type="submission" date="2021-04" db="EMBL/GenBank/DDBJ databases">
        <title>Mariniflexile gromovii gen. nov., sp. nov., a gliding bacterium isolated from the sea urchin Strongylocentrotus intermedius.</title>
        <authorList>
            <person name="Ko S."/>
            <person name="Le V."/>
            <person name="Ahn C.-Y."/>
            <person name="Oh H.-M."/>
        </authorList>
    </citation>
    <scope>NUCLEOTIDE SEQUENCE [LARGE SCALE GENOMIC DNA]</scope>
    <source>
        <strain evidence="5 6">KCTC 12570</strain>
    </source>
</reference>
<evidence type="ECO:0000256" key="1">
    <source>
        <dbReference type="ARBA" id="ARBA00004196"/>
    </source>
</evidence>
<comment type="subcellular location">
    <subcellularLocation>
        <location evidence="1">Cell envelope</location>
    </subcellularLocation>
</comment>
<gene>
    <name evidence="5" type="ORF">J8H85_15395</name>
</gene>
<evidence type="ECO:0000313" key="6">
    <source>
        <dbReference type="Proteomes" id="UP000670776"/>
    </source>
</evidence>
<protein>
    <submittedName>
        <fullName evidence="5">HlyD family secretion protein</fullName>
    </submittedName>
</protein>
<dbReference type="PANTHER" id="PTHR32347">
    <property type="entry name" value="EFFLUX SYSTEM COMPONENT YKNX-RELATED"/>
    <property type="match status" value="1"/>
</dbReference>
<evidence type="ECO:0000313" key="5">
    <source>
        <dbReference type="EMBL" id="MBP0905217.1"/>
    </source>
</evidence>
<name>A0ABS4BYV8_9FLAO</name>